<dbReference type="SUPFAM" id="SSF52540">
    <property type="entry name" value="P-loop containing nucleoside triphosphate hydrolases"/>
    <property type="match status" value="1"/>
</dbReference>
<dbReference type="PANTHER" id="PTHR10344:SF1">
    <property type="entry name" value="THYMIDYLATE KINASE"/>
    <property type="match status" value="1"/>
</dbReference>
<dbReference type="GO" id="GO:0004798">
    <property type="term" value="F:dTMP kinase activity"/>
    <property type="evidence" value="ECO:0007669"/>
    <property type="project" value="UniProtKB-EC"/>
</dbReference>
<dbReference type="PROSITE" id="PS01331">
    <property type="entry name" value="THYMIDYLATE_KINASE"/>
    <property type="match status" value="1"/>
</dbReference>
<comment type="similarity">
    <text evidence="2">Belongs to the thymidylate kinase family.</text>
</comment>
<dbReference type="GO" id="GO:0005634">
    <property type="term" value="C:nucleus"/>
    <property type="evidence" value="ECO:0007669"/>
    <property type="project" value="TreeGrafter"/>
</dbReference>
<keyword evidence="7" id="KW-0547">Nucleotide-binding</keyword>
<name>A0A2P2I1I2_9CRUS</name>
<dbReference type="InterPro" id="IPR039430">
    <property type="entry name" value="Thymidylate_kin-like_dom"/>
</dbReference>
<evidence type="ECO:0000256" key="3">
    <source>
        <dbReference type="ARBA" id="ARBA00012980"/>
    </source>
</evidence>
<dbReference type="GO" id="GO:0005524">
    <property type="term" value="F:ATP binding"/>
    <property type="evidence" value="ECO:0007669"/>
    <property type="project" value="UniProtKB-KW"/>
</dbReference>
<dbReference type="InterPro" id="IPR018095">
    <property type="entry name" value="Thymidylate_kin_CS"/>
</dbReference>
<evidence type="ECO:0000256" key="5">
    <source>
        <dbReference type="ARBA" id="ARBA00022679"/>
    </source>
</evidence>
<reference evidence="11" key="2">
    <citation type="journal article" date="2018" name="Biosci. Biotechnol. Biochem.">
        <title>Polysaccharide hydrolase of the hadal zone amphipods Hirondellea gigas.</title>
        <authorList>
            <person name="Kobayashi H."/>
            <person name="Nagahama T."/>
            <person name="Arai W."/>
            <person name="Sasagawa Y."/>
            <person name="Umeda M."/>
            <person name="Hayashi T."/>
            <person name="Nikaido I."/>
            <person name="Watanabe H."/>
            <person name="Oguri K."/>
            <person name="Kitazato H."/>
            <person name="Fujioka K."/>
            <person name="Kido Y."/>
            <person name="Takami H."/>
        </authorList>
    </citation>
    <scope>NUCLEOTIDE SEQUENCE</scope>
    <source>
        <tissue evidence="11">Whole body</tissue>
    </source>
</reference>
<dbReference type="GO" id="GO:0006233">
    <property type="term" value="P:dTDP biosynthetic process"/>
    <property type="evidence" value="ECO:0007669"/>
    <property type="project" value="InterPro"/>
</dbReference>
<dbReference type="InterPro" id="IPR027417">
    <property type="entry name" value="P-loop_NTPase"/>
</dbReference>
<proteinExistence type="evidence at transcript level"/>
<evidence type="ECO:0000256" key="8">
    <source>
        <dbReference type="ARBA" id="ARBA00022777"/>
    </source>
</evidence>
<dbReference type="AlphaFoldDB" id="A0A2P2I1I2"/>
<evidence type="ECO:0000313" key="11">
    <source>
        <dbReference type="EMBL" id="LAB67905.1"/>
    </source>
</evidence>
<dbReference type="EMBL" id="IACT01002385">
    <property type="protein sequence ID" value="LAC21669.1"/>
    <property type="molecule type" value="mRNA"/>
</dbReference>
<dbReference type="GO" id="GO:0006227">
    <property type="term" value="P:dUDP biosynthetic process"/>
    <property type="evidence" value="ECO:0007669"/>
    <property type="project" value="TreeGrafter"/>
</dbReference>
<evidence type="ECO:0000256" key="9">
    <source>
        <dbReference type="ARBA" id="ARBA00022840"/>
    </source>
</evidence>
<dbReference type="GO" id="GO:0005739">
    <property type="term" value="C:mitochondrion"/>
    <property type="evidence" value="ECO:0007669"/>
    <property type="project" value="TreeGrafter"/>
</dbReference>
<evidence type="ECO:0000259" key="10">
    <source>
        <dbReference type="Pfam" id="PF02223"/>
    </source>
</evidence>
<dbReference type="CDD" id="cd01672">
    <property type="entry name" value="TMPK"/>
    <property type="match status" value="1"/>
</dbReference>
<evidence type="ECO:0000256" key="1">
    <source>
        <dbReference type="ARBA" id="ARBA00004992"/>
    </source>
</evidence>
<comment type="pathway">
    <text evidence="1">Pyrimidine metabolism; dTTP biosynthesis.</text>
</comment>
<keyword evidence="5" id="KW-0808">Transferase</keyword>
<feature type="domain" description="Thymidylate kinase-like" evidence="10">
    <location>
        <begin position="12"/>
        <end position="186"/>
    </location>
</feature>
<protein>
    <recommendedName>
        <fullName evidence="4">Thymidylate kinase</fullName>
        <ecNumber evidence="3">2.7.4.9</ecNumber>
    </recommendedName>
</protein>
<dbReference type="HAMAP" id="MF_00165">
    <property type="entry name" value="Thymidylate_kinase"/>
    <property type="match status" value="1"/>
</dbReference>
<reference evidence="12" key="1">
    <citation type="submission" date="2017-11" db="EMBL/GenBank/DDBJ databases">
        <title>The sensing device of the deep-sea amphipod.</title>
        <authorList>
            <person name="Kobayashi H."/>
            <person name="Nagahama T."/>
            <person name="Arai W."/>
            <person name="Sasagawa Y."/>
            <person name="Umeda M."/>
            <person name="Hayashi T."/>
            <person name="Nikaido I."/>
            <person name="Watanabe H."/>
            <person name="Oguri K."/>
            <person name="Kitazato H."/>
            <person name="Fujioka K."/>
            <person name="Kido Y."/>
            <person name="Takami H."/>
        </authorList>
    </citation>
    <scope>NUCLEOTIDE SEQUENCE</scope>
    <source>
        <tissue evidence="12">Whole body</tissue>
    </source>
</reference>
<dbReference type="GO" id="GO:0006235">
    <property type="term" value="P:dTTP biosynthetic process"/>
    <property type="evidence" value="ECO:0007669"/>
    <property type="project" value="TreeGrafter"/>
</dbReference>
<organism evidence="11">
    <name type="scientific">Hirondellea gigas</name>
    <dbReference type="NCBI Taxonomy" id="1518452"/>
    <lineage>
        <taxon>Eukaryota</taxon>
        <taxon>Metazoa</taxon>
        <taxon>Ecdysozoa</taxon>
        <taxon>Arthropoda</taxon>
        <taxon>Crustacea</taxon>
        <taxon>Multicrustacea</taxon>
        <taxon>Malacostraca</taxon>
        <taxon>Eumalacostraca</taxon>
        <taxon>Peracarida</taxon>
        <taxon>Amphipoda</taxon>
        <taxon>Amphilochidea</taxon>
        <taxon>Lysianassida</taxon>
        <taxon>Lysianassidira</taxon>
        <taxon>Lysianassoidea</taxon>
        <taxon>Lysianassidae</taxon>
        <taxon>Hirondellea</taxon>
    </lineage>
</organism>
<keyword evidence="6" id="KW-0545">Nucleotide biosynthesis</keyword>
<dbReference type="GO" id="GO:0004550">
    <property type="term" value="F:nucleoside diphosphate kinase activity"/>
    <property type="evidence" value="ECO:0007669"/>
    <property type="project" value="TreeGrafter"/>
</dbReference>
<dbReference type="PANTHER" id="PTHR10344">
    <property type="entry name" value="THYMIDYLATE KINASE"/>
    <property type="match status" value="1"/>
</dbReference>
<dbReference type="NCBIfam" id="TIGR00041">
    <property type="entry name" value="DTMP_kinase"/>
    <property type="match status" value="1"/>
</dbReference>
<dbReference type="InterPro" id="IPR018094">
    <property type="entry name" value="Thymidylate_kinase"/>
</dbReference>
<evidence type="ECO:0000313" key="12">
    <source>
        <dbReference type="EMBL" id="LAC21669.1"/>
    </source>
</evidence>
<dbReference type="Gene3D" id="3.40.50.300">
    <property type="entry name" value="P-loop containing nucleotide triphosphate hydrolases"/>
    <property type="match status" value="1"/>
</dbReference>
<evidence type="ECO:0000256" key="6">
    <source>
        <dbReference type="ARBA" id="ARBA00022727"/>
    </source>
</evidence>
<dbReference type="EMBL" id="IACF01002244">
    <property type="protein sequence ID" value="LAB67905.1"/>
    <property type="molecule type" value="mRNA"/>
</dbReference>
<dbReference type="FunFam" id="3.40.50.300:FF:000679">
    <property type="entry name" value="Thymidylate kinase"/>
    <property type="match status" value="1"/>
</dbReference>
<dbReference type="EC" id="2.7.4.9" evidence="3"/>
<dbReference type="GO" id="GO:0005829">
    <property type="term" value="C:cytosol"/>
    <property type="evidence" value="ECO:0007669"/>
    <property type="project" value="TreeGrafter"/>
</dbReference>
<keyword evidence="9" id="KW-0067">ATP-binding</keyword>
<evidence type="ECO:0000256" key="7">
    <source>
        <dbReference type="ARBA" id="ARBA00022741"/>
    </source>
</evidence>
<accession>A0A2P2I1I2</accession>
<evidence type="ECO:0000256" key="2">
    <source>
        <dbReference type="ARBA" id="ARBA00009776"/>
    </source>
</evidence>
<keyword evidence="8 11" id="KW-0418">Kinase</keyword>
<dbReference type="Pfam" id="PF02223">
    <property type="entry name" value="Thymidylate_kin"/>
    <property type="match status" value="1"/>
</dbReference>
<evidence type="ECO:0000256" key="4">
    <source>
        <dbReference type="ARBA" id="ARBA00017144"/>
    </source>
</evidence>
<sequence>MMAATRGALIVLEGCDRVGKSTQAKLLVEYLTKRGKPAKLMNFPDRSTTIGKLLDEYLKQGQEFDDHAVHLLFSANRWEAASSMEKLLKSGTTLVLDRYSDSGIAFSSAKGLDFDWCRNSDAGLPLPDLVLFLQLSQEESRARGGYGQERYEKEQFQATVRDKFSRLQQDNWTVVSAEQKSIEELQCELRKLVDAAVKSALNKSLGHLPTYHNNTRLN</sequence>